<organism evidence="2 3">
    <name type="scientific">Rubus argutus</name>
    <name type="common">Southern blackberry</name>
    <dbReference type="NCBI Taxonomy" id="59490"/>
    <lineage>
        <taxon>Eukaryota</taxon>
        <taxon>Viridiplantae</taxon>
        <taxon>Streptophyta</taxon>
        <taxon>Embryophyta</taxon>
        <taxon>Tracheophyta</taxon>
        <taxon>Spermatophyta</taxon>
        <taxon>Magnoliopsida</taxon>
        <taxon>eudicotyledons</taxon>
        <taxon>Gunneridae</taxon>
        <taxon>Pentapetalae</taxon>
        <taxon>rosids</taxon>
        <taxon>fabids</taxon>
        <taxon>Rosales</taxon>
        <taxon>Rosaceae</taxon>
        <taxon>Rosoideae</taxon>
        <taxon>Rosoideae incertae sedis</taxon>
        <taxon>Rubus</taxon>
    </lineage>
</organism>
<evidence type="ECO:0000256" key="1">
    <source>
        <dbReference type="SAM" id="MobiDB-lite"/>
    </source>
</evidence>
<dbReference type="EMBL" id="JBEDUW010000003">
    <property type="protein sequence ID" value="KAK9940416.1"/>
    <property type="molecule type" value="Genomic_DNA"/>
</dbReference>
<sequence>MMNMANLNASAKNDDPNFLYVKRRMADGKHHHNLAKLDPRAFDGGETLHAAALGLCKSALAENHIGDAVVVSLKKRLGGLEITWFYNHELTISMLRTICNSAYEPECGREEEEKDDEKEEAGGSNGGAWDL</sequence>
<keyword evidence="3" id="KW-1185">Reference proteome</keyword>
<proteinExistence type="predicted"/>
<protein>
    <submittedName>
        <fullName evidence="2">Uncharacterized protein</fullName>
    </submittedName>
</protein>
<name>A0AAW1XVD7_RUBAR</name>
<dbReference type="Proteomes" id="UP001457282">
    <property type="component" value="Unassembled WGS sequence"/>
</dbReference>
<feature type="compositionally biased region" description="Acidic residues" evidence="1">
    <location>
        <begin position="109"/>
        <end position="119"/>
    </location>
</feature>
<gene>
    <name evidence="2" type="ORF">M0R45_017078</name>
</gene>
<evidence type="ECO:0000313" key="2">
    <source>
        <dbReference type="EMBL" id="KAK9940416.1"/>
    </source>
</evidence>
<accession>A0AAW1XVD7</accession>
<reference evidence="2 3" key="1">
    <citation type="journal article" date="2023" name="G3 (Bethesda)">
        <title>A chromosome-length genome assembly and annotation of blackberry (Rubus argutus, cv. 'Hillquist').</title>
        <authorList>
            <person name="Bruna T."/>
            <person name="Aryal R."/>
            <person name="Dudchenko O."/>
            <person name="Sargent D.J."/>
            <person name="Mead D."/>
            <person name="Buti M."/>
            <person name="Cavallini A."/>
            <person name="Hytonen T."/>
            <person name="Andres J."/>
            <person name="Pham M."/>
            <person name="Weisz D."/>
            <person name="Mascagni F."/>
            <person name="Usai G."/>
            <person name="Natali L."/>
            <person name="Bassil N."/>
            <person name="Fernandez G.E."/>
            <person name="Lomsadze A."/>
            <person name="Armour M."/>
            <person name="Olukolu B."/>
            <person name="Poorten T."/>
            <person name="Britton C."/>
            <person name="Davik J."/>
            <person name="Ashrafi H."/>
            <person name="Aiden E.L."/>
            <person name="Borodovsky M."/>
            <person name="Worthington M."/>
        </authorList>
    </citation>
    <scope>NUCLEOTIDE SEQUENCE [LARGE SCALE GENOMIC DNA]</scope>
    <source>
        <strain evidence="2">PI 553951</strain>
    </source>
</reference>
<evidence type="ECO:0000313" key="3">
    <source>
        <dbReference type="Proteomes" id="UP001457282"/>
    </source>
</evidence>
<dbReference type="AlphaFoldDB" id="A0AAW1XVD7"/>
<comment type="caution">
    <text evidence="2">The sequence shown here is derived from an EMBL/GenBank/DDBJ whole genome shotgun (WGS) entry which is preliminary data.</text>
</comment>
<feature type="region of interest" description="Disordered" evidence="1">
    <location>
        <begin position="106"/>
        <end position="131"/>
    </location>
</feature>